<evidence type="ECO:0000256" key="2">
    <source>
        <dbReference type="ARBA" id="ARBA00005417"/>
    </source>
</evidence>
<dbReference type="PANTHER" id="PTHR43297:SF2">
    <property type="entry name" value="DIPEPTIDE TRANSPORT ATP-BINDING PROTEIN DPPD"/>
    <property type="match status" value="1"/>
</dbReference>
<name>A0A9W6HCE9_9MICO</name>
<organism evidence="9 10">
    <name type="scientific">Leifsonia poae</name>
    <dbReference type="NCBI Taxonomy" id="110933"/>
    <lineage>
        <taxon>Bacteria</taxon>
        <taxon>Bacillati</taxon>
        <taxon>Actinomycetota</taxon>
        <taxon>Actinomycetes</taxon>
        <taxon>Micrococcales</taxon>
        <taxon>Microbacteriaceae</taxon>
        <taxon>Leifsonia</taxon>
    </lineage>
</organism>
<dbReference type="InterPro" id="IPR003439">
    <property type="entry name" value="ABC_transporter-like_ATP-bd"/>
</dbReference>
<dbReference type="CDD" id="cd03257">
    <property type="entry name" value="ABC_NikE_OppD_transporters"/>
    <property type="match status" value="2"/>
</dbReference>
<comment type="similarity">
    <text evidence="2">Belongs to the ABC transporter superfamily.</text>
</comment>
<dbReference type="FunFam" id="3.40.50.300:FF:000016">
    <property type="entry name" value="Oligopeptide ABC transporter ATP-binding component"/>
    <property type="match status" value="1"/>
</dbReference>
<dbReference type="PANTHER" id="PTHR43297">
    <property type="entry name" value="OLIGOPEPTIDE TRANSPORT ATP-BINDING PROTEIN APPD"/>
    <property type="match status" value="1"/>
</dbReference>
<evidence type="ECO:0000256" key="5">
    <source>
        <dbReference type="ARBA" id="ARBA00022741"/>
    </source>
</evidence>
<evidence type="ECO:0000256" key="6">
    <source>
        <dbReference type="ARBA" id="ARBA00022840"/>
    </source>
</evidence>
<sequence length="585" mass="62356">MHTDAVLAVNGISVSFTAGDGSSPRSTRTVVHDVGFELHRGRVLALVGESGSGKSVTAMSVLRLLPGNAVVDGSIELEGEDLVRASDEQLRRVRGGRIGTIFQEPMNAFNPVIAIGHQIAEALRTHRITSDRSSTNERVLELLRSVGLRDPERIVRAYPHELSGGQLQRAMIAMAISCDPVALIADEPTTALDVTVQAGILDLLRDLKERNGMAILLITHDMGVVADLADDVVVMREGVVVERADATELFANPREEYTRTLLASVPRLGDQRPDALIADAEAPSSAADAPVSAAAELRDVSIVYGNRSWGRRSAPAVADVSLRVRRGTFFGLVGESGSGKSTIGRALAGLVPVSHGAVTVDDVDLATASGAELRRARTRIGYVFQDPASSLNPRFTIAQCIEEPLRLHTRLTRAERTARVADLLAAVQLDPAMADRFPHELSGGQRQRVAIARALALRPSLLIADEPTSALDVSVQARVLELLRELQEEFGFACLFISHDLAVVEQLADDVAVLHNGRIVEAGPAARVLLAPQEAYTKRLLAAAPVADPVAQAARRETWRMLDAEAAAATTSTGAAGATDGREVA</sequence>
<dbReference type="PROSITE" id="PS00211">
    <property type="entry name" value="ABC_TRANSPORTER_1"/>
    <property type="match status" value="2"/>
</dbReference>
<evidence type="ECO:0000256" key="7">
    <source>
        <dbReference type="ARBA" id="ARBA00023136"/>
    </source>
</evidence>
<reference evidence="9" key="1">
    <citation type="journal article" date="2014" name="Int. J. Syst. Evol. Microbiol.">
        <title>Complete genome sequence of Corynebacterium casei LMG S-19264T (=DSM 44701T), isolated from a smear-ripened cheese.</title>
        <authorList>
            <consortium name="US DOE Joint Genome Institute (JGI-PGF)"/>
            <person name="Walter F."/>
            <person name="Albersmeier A."/>
            <person name="Kalinowski J."/>
            <person name="Ruckert C."/>
        </authorList>
    </citation>
    <scope>NUCLEOTIDE SEQUENCE</scope>
    <source>
        <strain evidence="9">VKM Ac-1401</strain>
    </source>
</reference>
<proteinExistence type="inferred from homology"/>
<keyword evidence="5" id="KW-0547">Nucleotide-binding</keyword>
<dbReference type="PROSITE" id="PS50893">
    <property type="entry name" value="ABC_TRANSPORTER_2"/>
    <property type="match status" value="2"/>
</dbReference>
<evidence type="ECO:0000259" key="8">
    <source>
        <dbReference type="PROSITE" id="PS50893"/>
    </source>
</evidence>
<keyword evidence="6 9" id="KW-0067">ATP-binding</keyword>
<dbReference type="Pfam" id="PF08352">
    <property type="entry name" value="oligo_HPY"/>
    <property type="match status" value="2"/>
</dbReference>
<dbReference type="NCBIfam" id="NF008453">
    <property type="entry name" value="PRK11308.1"/>
    <property type="match status" value="2"/>
</dbReference>
<comment type="caution">
    <text evidence="9">The sequence shown here is derived from an EMBL/GenBank/DDBJ whole genome shotgun (WGS) entry which is preliminary data.</text>
</comment>
<dbReference type="EMBL" id="BSEN01000015">
    <property type="protein sequence ID" value="GLJ77606.1"/>
    <property type="molecule type" value="Genomic_DNA"/>
</dbReference>
<dbReference type="GO" id="GO:0005886">
    <property type="term" value="C:plasma membrane"/>
    <property type="evidence" value="ECO:0007669"/>
    <property type="project" value="UniProtKB-SubCell"/>
</dbReference>
<dbReference type="Pfam" id="PF00005">
    <property type="entry name" value="ABC_tran"/>
    <property type="match status" value="2"/>
</dbReference>
<dbReference type="AlphaFoldDB" id="A0A9W6HCE9"/>
<dbReference type="SMART" id="SM00382">
    <property type="entry name" value="AAA"/>
    <property type="match status" value="2"/>
</dbReference>
<gene>
    <name evidence="9" type="ORF">GCM10017584_31800</name>
</gene>
<dbReference type="GO" id="GO:0005524">
    <property type="term" value="F:ATP binding"/>
    <property type="evidence" value="ECO:0007669"/>
    <property type="project" value="UniProtKB-KW"/>
</dbReference>
<dbReference type="InterPro" id="IPR050388">
    <property type="entry name" value="ABC_Ni/Peptide_Import"/>
</dbReference>
<dbReference type="InterPro" id="IPR003593">
    <property type="entry name" value="AAA+_ATPase"/>
</dbReference>
<feature type="domain" description="ABC transporter" evidence="8">
    <location>
        <begin position="297"/>
        <end position="541"/>
    </location>
</feature>
<reference evidence="9" key="2">
    <citation type="submission" date="2023-01" db="EMBL/GenBank/DDBJ databases">
        <authorList>
            <person name="Sun Q."/>
            <person name="Evtushenko L."/>
        </authorList>
    </citation>
    <scope>NUCLEOTIDE SEQUENCE</scope>
    <source>
        <strain evidence="9">VKM Ac-1401</strain>
    </source>
</reference>
<dbReference type="SUPFAM" id="SSF52540">
    <property type="entry name" value="P-loop containing nucleoside triphosphate hydrolases"/>
    <property type="match status" value="2"/>
</dbReference>
<evidence type="ECO:0000313" key="10">
    <source>
        <dbReference type="Proteomes" id="UP001142372"/>
    </source>
</evidence>
<dbReference type="InterPro" id="IPR013563">
    <property type="entry name" value="Oligopep_ABC_C"/>
</dbReference>
<evidence type="ECO:0000256" key="1">
    <source>
        <dbReference type="ARBA" id="ARBA00004202"/>
    </source>
</evidence>
<dbReference type="InterPro" id="IPR017871">
    <property type="entry name" value="ABC_transporter-like_CS"/>
</dbReference>
<dbReference type="InterPro" id="IPR027417">
    <property type="entry name" value="P-loop_NTPase"/>
</dbReference>
<comment type="subcellular location">
    <subcellularLocation>
        <location evidence="1">Cell membrane</location>
        <topology evidence="1">Peripheral membrane protein</topology>
    </subcellularLocation>
</comment>
<dbReference type="RefSeq" id="WP_271178920.1">
    <property type="nucleotide sequence ID" value="NZ_BAAAJO010000003.1"/>
</dbReference>
<dbReference type="NCBIfam" id="NF007739">
    <property type="entry name" value="PRK10419.1"/>
    <property type="match status" value="2"/>
</dbReference>
<feature type="domain" description="ABC transporter" evidence="8">
    <location>
        <begin position="9"/>
        <end position="262"/>
    </location>
</feature>
<dbReference type="Proteomes" id="UP001142372">
    <property type="component" value="Unassembled WGS sequence"/>
</dbReference>
<evidence type="ECO:0000256" key="4">
    <source>
        <dbReference type="ARBA" id="ARBA00022475"/>
    </source>
</evidence>
<accession>A0A9W6HCE9</accession>
<evidence type="ECO:0000256" key="3">
    <source>
        <dbReference type="ARBA" id="ARBA00022448"/>
    </source>
</evidence>
<dbReference type="GO" id="GO:0016887">
    <property type="term" value="F:ATP hydrolysis activity"/>
    <property type="evidence" value="ECO:0007669"/>
    <property type="project" value="InterPro"/>
</dbReference>
<protein>
    <submittedName>
        <fullName evidence="9">Oligopeptide ABC transporter, ATP-binding protein</fullName>
    </submittedName>
</protein>
<dbReference type="GO" id="GO:0015833">
    <property type="term" value="P:peptide transport"/>
    <property type="evidence" value="ECO:0007669"/>
    <property type="project" value="InterPro"/>
</dbReference>
<dbReference type="Gene3D" id="3.40.50.300">
    <property type="entry name" value="P-loop containing nucleotide triphosphate hydrolases"/>
    <property type="match status" value="2"/>
</dbReference>
<evidence type="ECO:0000313" key="9">
    <source>
        <dbReference type="EMBL" id="GLJ77606.1"/>
    </source>
</evidence>
<keyword evidence="10" id="KW-1185">Reference proteome</keyword>
<keyword evidence="3" id="KW-0813">Transport</keyword>
<keyword evidence="7" id="KW-0472">Membrane</keyword>
<keyword evidence="4" id="KW-1003">Cell membrane</keyword>